<dbReference type="Gene3D" id="2.60.40.10">
    <property type="entry name" value="Immunoglobulins"/>
    <property type="match status" value="4"/>
</dbReference>
<evidence type="ECO:0000256" key="3">
    <source>
        <dbReference type="SAM" id="SignalP"/>
    </source>
</evidence>
<comment type="caution">
    <text evidence="5">The sequence shown here is derived from an EMBL/GenBank/DDBJ whole genome shotgun (WGS) entry which is preliminary data.</text>
</comment>
<dbReference type="InterPro" id="IPR013783">
    <property type="entry name" value="Ig-like_fold"/>
</dbReference>
<gene>
    <name evidence="5" type="ORF">QBC34DRAFT_456371</name>
</gene>
<feature type="domain" description="Dystroglycan-type cadherin-like" evidence="4">
    <location>
        <begin position="23"/>
        <end position="121"/>
    </location>
</feature>
<organism evidence="5 6">
    <name type="scientific">Podospora aff. communis PSN243</name>
    <dbReference type="NCBI Taxonomy" id="3040156"/>
    <lineage>
        <taxon>Eukaryota</taxon>
        <taxon>Fungi</taxon>
        <taxon>Dikarya</taxon>
        <taxon>Ascomycota</taxon>
        <taxon>Pezizomycotina</taxon>
        <taxon>Sordariomycetes</taxon>
        <taxon>Sordariomycetidae</taxon>
        <taxon>Sordariales</taxon>
        <taxon>Podosporaceae</taxon>
        <taxon>Podospora</taxon>
    </lineage>
</organism>
<keyword evidence="2" id="KW-0472">Membrane</keyword>
<feature type="chain" id="PRO_5043642394" description="Dystroglycan-type cadherin-like domain-containing protein" evidence="3">
    <location>
        <begin position="21"/>
        <end position="959"/>
    </location>
</feature>
<dbReference type="EMBL" id="MU865924">
    <property type="protein sequence ID" value="KAK4452330.1"/>
    <property type="molecule type" value="Genomic_DNA"/>
</dbReference>
<dbReference type="InterPro" id="IPR006644">
    <property type="entry name" value="Cadg"/>
</dbReference>
<name>A0AAV9GXD6_9PEZI</name>
<dbReference type="GO" id="GO:0005509">
    <property type="term" value="F:calcium ion binding"/>
    <property type="evidence" value="ECO:0007669"/>
    <property type="project" value="InterPro"/>
</dbReference>
<protein>
    <recommendedName>
        <fullName evidence="4">Dystroglycan-type cadherin-like domain-containing protein</fullName>
    </recommendedName>
</protein>
<feature type="region of interest" description="Disordered" evidence="1">
    <location>
        <begin position="815"/>
        <end position="837"/>
    </location>
</feature>
<evidence type="ECO:0000313" key="5">
    <source>
        <dbReference type="EMBL" id="KAK4452330.1"/>
    </source>
</evidence>
<reference evidence="5" key="2">
    <citation type="submission" date="2023-05" db="EMBL/GenBank/DDBJ databases">
        <authorList>
            <consortium name="Lawrence Berkeley National Laboratory"/>
            <person name="Steindorff A."/>
            <person name="Hensen N."/>
            <person name="Bonometti L."/>
            <person name="Westerberg I."/>
            <person name="Brannstrom I.O."/>
            <person name="Guillou S."/>
            <person name="Cros-Aarteil S."/>
            <person name="Calhoun S."/>
            <person name="Haridas S."/>
            <person name="Kuo A."/>
            <person name="Mondo S."/>
            <person name="Pangilinan J."/>
            <person name="Riley R."/>
            <person name="Labutti K."/>
            <person name="Andreopoulos B."/>
            <person name="Lipzen A."/>
            <person name="Chen C."/>
            <person name="Yanf M."/>
            <person name="Daum C."/>
            <person name="Ng V."/>
            <person name="Clum A."/>
            <person name="Ohm R."/>
            <person name="Martin F."/>
            <person name="Silar P."/>
            <person name="Natvig D."/>
            <person name="Lalanne C."/>
            <person name="Gautier V."/>
            <person name="Ament-Velasquez S.L."/>
            <person name="Kruys A."/>
            <person name="Hutchinson M.I."/>
            <person name="Powell A.J."/>
            <person name="Barry K."/>
            <person name="Miller A.N."/>
            <person name="Grigoriev I.V."/>
            <person name="Debuchy R."/>
            <person name="Gladieux P."/>
            <person name="Thoren M.H."/>
            <person name="Johannesson H."/>
        </authorList>
    </citation>
    <scope>NUCLEOTIDE SEQUENCE</scope>
    <source>
        <strain evidence="5">PSN243</strain>
    </source>
</reference>
<feature type="transmembrane region" description="Helical" evidence="2">
    <location>
        <begin position="492"/>
        <end position="516"/>
    </location>
</feature>
<accession>A0AAV9GXD6</accession>
<dbReference type="AlphaFoldDB" id="A0AAV9GXD6"/>
<feature type="domain" description="Dystroglycan-type cadherin-like" evidence="4">
    <location>
        <begin position="350"/>
        <end position="448"/>
    </location>
</feature>
<feature type="region of interest" description="Disordered" evidence="1">
    <location>
        <begin position="933"/>
        <end position="959"/>
    </location>
</feature>
<dbReference type="InterPro" id="IPR015919">
    <property type="entry name" value="Cadherin-like_sf"/>
</dbReference>
<keyword evidence="3" id="KW-0732">Signal</keyword>
<keyword evidence="2" id="KW-1133">Transmembrane helix</keyword>
<dbReference type="Proteomes" id="UP001321760">
    <property type="component" value="Unassembled WGS sequence"/>
</dbReference>
<keyword evidence="6" id="KW-1185">Reference proteome</keyword>
<keyword evidence="2" id="KW-0812">Transmembrane</keyword>
<evidence type="ECO:0000259" key="4">
    <source>
        <dbReference type="SMART" id="SM00736"/>
    </source>
</evidence>
<dbReference type="Pfam" id="PF05345">
    <property type="entry name" value="He_PIG"/>
    <property type="match status" value="4"/>
</dbReference>
<feature type="region of interest" description="Disordered" evidence="1">
    <location>
        <begin position="562"/>
        <end position="581"/>
    </location>
</feature>
<reference evidence="5" key="1">
    <citation type="journal article" date="2023" name="Mol. Phylogenet. Evol.">
        <title>Genome-scale phylogeny and comparative genomics of the fungal order Sordariales.</title>
        <authorList>
            <person name="Hensen N."/>
            <person name="Bonometti L."/>
            <person name="Westerberg I."/>
            <person name="Brannstrom I.O."/>
            <person name="Guillou S."/>
            <person name="Cros-Aarteil S."/>
            <person name="Calhoun S."/>
            <person name="Haridas S."/>
            <person name="Kuo A."/>
            <person name="Mondo S."/>
            <person name="Pangilinan J."/>
            <person name="Riley R."/>
            <person name="LaButti K."/>
            <person name="Andreopoulos B."/>
            <person name="Lipzen A."/>
            <person name="Chen C."/>
            <person name="Yan M."/>
            <person name="Daum C."/>
            <person name="Ng V."/>
            <person name="Clum A."/>
            <person name="Steindorff A."/>
            <person name="Ohm R.A."/>
            <person name="Martin F."/>
            <person name="Silar P."/>
            <person name="Natvig D.O."/>
            <person name="Lalanne C."/>
            <person name="Gautier V."/>
            <person name="Ament-Velasquez S.L."/>
            <person name="Kruys A."/>
            <person name="Hutchinson M.I."/>
            <person name="Powell A.J."/>
            <person name="Barry K."/>
            <person name="Miller A.N."/>
            <person name="Grigoriev I.V."/>
            <person name="Debuchy R."/>
            <person name="Gladieux P."/>
            <person name="Hiltunen Thoren M."/>
            <person name="Johannesson H."/>
        </authorList>
    </citation>
    <scope>NUCLEOTIDE SEQUENCE</scope>
    <source>
        <strain evidence="5">PSN243</strain>
    </source>
</reference>
<evidence type="ECO:0000313" key="6">
    <source>
        <dbReference type="Proteomes" id="UP001321760"/>
    </source>
</evidence>
<feature type="compositionally biased region" description="Pro residues" evidence="1">
    <location>
        <begin position="446"/>
        <end position="455"/>
    </location>
</feature>
<feature type="compositionally biased region" description="Polar residues" evidence="1">
    <location>
        <begin position="720"/>
        <end position="738"/>
    </location>
</feature>
<feature type="region of interest" description="Disordered" evidence="1">
    <location>
        <begin position="443"/>
        <end position="482"/>
    </location>
</feature>
<sequence length="959" mass="101812">MASRAAAWAAVLLFADISRAAPGISFPINSQVPPVARIGQPFSFVFSPSTFSSSSTLNYSLVDSPPWLSVDSAARRLFGTPSEADIGPGQVVGVPVRLVATDASGSATLETTLVVSRSPGPRVNLPLERQVPKFGVFSAPSSILSAPQTQFSFSLAPDTFVDPSNSPLNYYAVMADNTPLPAWISFTAGPLAFSGRTPPSESLIQPPQRFGFQIVASDVVGFAAASLQFDIIVGSDVPKVGDVVPDKHQLTADKTTISIDATAGTPLSYTGLQDAIKLDGKPATAENVVIASVGSAPPWLTVGKNTGKVDGTPPENAEPTQFVVTVQEKFSNTTLDLTIQIEVRDNPSQQTDIFKGDVPPLTAIPGESFSFDLSQYLSNPSDTELTFSDGSSPPWLRFDPKTAVISGDVPKDAPDSSLKIPIQAKSKISGQTTSLALTMTLLSPPQGYPSTPPSTIPSSSITSSTSSVSATPSTDSSFASTGDTYNNAPPNLMLLAVLLPVSILILSVTCLLFWCYRRRKEETESRTHLTTRDISGPLPGTFVRNDSYGPPLHTRDLDEAMHNAKTSSRSRGGGDSFNPSSREKFITEQKEYIQSRNTYMSNATIPRPQATVRLLPPIDGSPSDADDVFGTGTVPLLPPIKPLRLTRHELRNDRSLSSISETSFYENNVTIFPAAASAAPTAGTAATNDATSGLLGPNNGAGTPFRKKIEVHIPTYSTSNSITQTPESAYTAPRSSPMSAAGSYVSPHGSHEALRTQSRLGHYPQMPTATSRKFAWPWLKKTMNVGKAAKGVKAHARKMSVATVDTFAYKRAASTPVRGGEGEREMSPPAPRLMRPAVGGTTEASIRPVMRRGPVAGQGGRFSGEWCDETVMSQSMGSITGPNWTRAGVGESSPMVGQGLYLSGSKELGSELGNSITSLVEFHTIVQPYADQSETMSQSLRCASKSDTYDGMGRTSEKN</sequence>
<feature type="signal peptide" evidence="3">
    <location>
        <begin position="1"/>
        <end position="20"/>
    </location>
</feature>
<dbReference type="GO" id="GO:0016020">
    <property type="term" value="C:membrane"/>
    <property type="evidence" value="ECO:0007669"/>
    <property type="project" value="InterPro"/>
</dbReference>
<evidence type="ECO:0000256" key="2">
    <source>
        <dbReference type="SAM" id="Phobius"/>
    </source>
</evidence>
<dbReference type="SMART" id="SM00736">
    <property type="entry name" value="CADG"/>
    <property type="match status" value="3"/>
</dbReference>
<evidence type="ECO:0000256" key="1">
    <source>
        <dbReference type="SAM" id="MobiDB-lite"/>
    </source>
</evidence>
<feature type="domain" description="Dystroglycan-type cadherin-like" evidence="4">
    <location>
        <begin position="143"/>
        <end position="238"/>
    </location>
</feature>
<dbReference type="SUPFAM" id="SSF49313">
    <property type="entry name" value="Cadherin-like"/>
    <property type="match status" value="4"/>
</dbReference>
<feature type="region of interest" description="Disordered" evidence="1">
    <location>
        <begin position="720"/>
        <end position="749"/>
    </location>
</feature>
<feature type="compositionally biased region" description="Low complexity" evidence="1">
    <location>
        <begin position="456"/>
        <end position="477"/>
    </location>
</feature>
<proteinExistence type="predicted"/>